<protein>
    <submittedName>
        <fullName evidence="1">Uncharacterized protein</fullName>
    </submittedName>
</protein>
<keyword evidence="2" id="KW-1185">Reference proteome</keyword>
<evidence type="ECO:0000313" key="2">
    <source>
        <dbReference type="Proteomes" id="UP001054945"/>
    </source>
</evidence>
<comment type="caution">
    <text evidence="1">The sequence shown here is derived from an EMBL/GenBank/DDBJ whole genome shotgun (WGS) entry which is preliminary data.</text>
</comment>
<dbReference type="AlphaFoldDB" id="A0AAV4VT64"/>
<organism evidence="1 2">
    <name type="scientific">Caerostris extrusa</name>
    <name type="common">Bark spider</name>
    <name type="synonym">Caerostris bankana</name>
    <dbReference type="NCBI Taxonomy" id="172846"/>
    <lineage>
        <taxon>Eukaryota</taxon>
        <taxon>Metazoa</taxon>
        <taxon>Ecdysozoa</taxon>
        <taxon>Arthropoda</taxon>
        <taxon>Chelicerata</taxon>
        <taxon>Arachnida</taxon>
        <taxon>Araneae</taxon>
        <taxon>Araneomorphae</taxon>
        <taxon>Entelegynae</taxon>
        <taxon>Araneoidea</taxon>
        <taxon>Araneidae</taxon>
        <taxon>Caerostris</taxon>
    </lineage>
</organism>
<proteinExistence type="predicted"/>
<name>A0AAV4VT64_CAEEX</name>
<accession>A0AAV4VT64</accession>
<sequence>MEGKENMGLIYYQDADPDVVSVLTPKSSMTLYSLSWCKLYRFTYVDKRSFFKRCEKMFTATEHLIQKMEIVSRPFNIVFERSSPHLCRDCACMRSNHKKKWTATT</sequence>
<reference evidence="1 2" key="1">
    <citation type="submission" date="2021-06" db="EMBL/GenBank/DDBJ databases">
        <title>Caerostris extrusa draft genome.</title>
        <authorList>
            <person name="Kono N."/>
            <person name="Arakawa K."/>
        </authorList>
    </citation>
    <scope>NUCLEOTIDE SEQUENCE [LARGE SCALE GENOMIC DNA]</scope>
</reference>
<gene>
    <name evidence="1" type="ORF">CEXT_246811</name>
</gene>
<evidence type="ECO:0000313" key="1">
    <source>
        <dbReference type="EMBL" id="GIY73100.1"/>
    </source>
</evidence>
<dbReference type="EMBL" id="BPLR01015033">
    <property type="protein sequence ID" value="GIY73100.1"/>
    <property type="molecule type" value="Genomic_DNA"/>
</dbReference>
<dbReference type="Proteomes" id="UP001054945">
    <property type="component" value="Unassembled WGS sequence"/>
</dbReference>